<evidence type="ECO:0000313" key="3">
    <source>
        <dbReference type="Proteomes" id="UP000189810"/>
    </source>
</evidence>
<dbReference type="GO" id="GO:0016758">
    <property type="term" value="F:hexosyltransferase activity"/>
    <property type="evidence" value="ECO:0007669"/>
    <property type="project" value="UniProtKB-ARBA"/>
</dbReference>
<dbReference type="EMBL" id="LT670846">
    <property type="protein sequence ID" value="SHK41490.1"/>
    <property type="molecule type" value="Genomic_DNA"/>
</dbReference>
<dbReference type="Gene3D" id="3.90.550.10">
    <property type="entry name" value="Spore Coat Polysaccharide Biosynthesis Protein SpsA, Chain A"/>
    <property type="match status" value="1"/>
</dbReference>
<feature type="domain" description="Glycosyltransferase 2-like" evidence="1">
    <location>
        <begin position="7"/>
        <end position="133"/>
    </location>
</feature>
<dbReference type="AlphaFoldDB" id="A0A1M6SA00"/>
<dbReference type="Pfam" id="PF00535">
    <property type="entry name" value="Glycos_transf_2"/>
    <property type="match status" value="1"/>
</dbReference>
<organism evidence="2 3">
    <name type="scientific">Thermocrinis minervae</name>
    <dbReference type="NCBI Taxonomy" id="381751"/>
    <lineage>
        <taxon>Bacteria</taxon>
        <taxon>Pseudomonadati</taxon>
        <taxon>Aquificota</taxon>
        <taxon>Aquificia</taxon>
        <taxon>Aquificales</taxon>
        <taxon>Aquificaceae</taxon>
        <taxon>Thermocrinis</taxon>
    </lineage>
</organism>
<dbReference type="InterPro" id="IPR029044">
    <property type="entry name" value="Nucleotide-diphossugar_trans"/>
</dbReference>
<reference evidence="2 3" key="1">
    <citation type="submission" date="2016-11" db="EMBL/GenBank/DDBJ databases">
        <authorList>
            <person name="Jaros S."/>
            <person name="Januszkiewicz K."/>
            <person name="Wedrychowicz H."/>
        </authorList>
    </citation>
    <scope>NUCLEOTIDE SEQUENCE [LARGE SCALE GENOMIC DNA]</scope>
    <source>
        <strain evidence="2 3">DSM 19557</strain>
    </source>
</reference>
<sequence length="364" mass="42831">MYKPLVSVIMPTYNHEAYISEAIQSVIDQTYDNWELIIVDDASTDNTYKIIQEFANKEKRIKVIKHSRNYGPLELYKTYNEALNESRGEWIAILEGDDVLPVYSLEERVKALNQAQNKENIVLIHGYCGRIWEQTKKVDIASHLLANYPEVVNNNPMGAALKVFLTGRNLIYTQTVMVKKQALLKIGGFIQEPKEIRLVDFPTWVFISMEGHFLFVPEVLGFWRRHSSSITWNNHVVILENYVKFLNIFVEKYFYKLLKLGFNEELLKDCVGFTSILDMLNAPYLSKEGLSRILRFSPNAKCLKYISEQRSLYTIMYILYWIVKATKSHKPWQIALRLKRKITSRFLSDYKPYFYREFKEPIRC</sequence>
<evidence type="ECO:0000259" key="1">
    <source>
        <dbReference type="Pfam" id="PF00535"/>
    </source>
</evidence>
<proteinExistence type="predicted"/>
<dbReference type="SUPFAM" id="SSF53448">
    <property type="entry name" value="Nucleotide-diphospho-sugar transferases"/>
    <property type="match status" value="1"/>
</dbReference>
<dbReference type="Proteomes" id="UP000189810">
    <property type="component" value="Chromosome I"/>
</dbReference>
<name>A0A1M6SA00_9AQUI</name>
<evidence type="ECO:0000313" key="2">
    <source>
        <dbReference type="EMBL" id="SHK41490.1"/>
    </source>
</evidence>
<keyword evidence="2" id="KW-0808">Transferase</keyword>
<dbReference type="OrthoDB" id="396512at2"/>
<dbReference type="PANTHER" id="PTHR22916">
    <property type="entry name" value="GLYCOSYLTRANSFERASE"/>
    <property type="match status" value="1"/>
</dbReference>
<dbReference type="InterPro" id="IPR001173">
    <property type="entry name" value="Glyco_trans_2-like"/>
</dbReference>
<protein>
    <submittedName>
        <fullName evidence="2">Glycosyl transferase family 2</fullName>
    </submittedName>
</protein>
<dbReference type="STRING" id="381751.SAMN05444391_0941"/>
<accession>A0A1M6SA00</accession>
<gene>
    <name evidence="2" type="ORF">SAMN05444391_0941</name>
</gene>
<keyword evidence="3" id="KW-1185">Reference proteome</keyword>
<dbReference type="PANTHER" id="PTHR22916:SF3">
    <property type="entry name" value="UDP-GLCNAC:BETAGAL BETA-1,3-N-ACETYLGLUCOSAMINYLTRANSFERASE-LIKE PROTEIN 1"/>
    <property type="match status" value="1"/>
</dbReference>